<name>A0AAN6MAZ4_9PEZI</name>
<protein>
    <submittedName>
        <fullName evidence="2">Uncharacterized protein</fullName>
    </submittedName>
</protein>
<dbReference type="Proteomes" id="UP001303889">
    <property type="component" value="Unassembled WGS sequence"/>
</dbReference>
<dbReference type="AlphaFoldDB" id="A0AAN6MAZ4"/>
<evidence type="ECO:0000313" key="2">
    <source>
        <dbReference type="EMBL" id="KAK3897420.1"/>
    </source>
</evidence>
<feature type="signal peptide" evidence="1">
    <location>
        <begin position="1"/>
        <end position="21"/>
    </location>
</feature>
<sequence length="227" mass="24696">MSPRLPAEIIAYIILYLAAEGSSDDGGGGDGLSQRLVDFSVVADVGPEVLWPFGRGRVTQDDDPLWPRMRRYVIIQGAILPSGQWRWQPPDSDDDDDDELDWGSSVMDARLVVPCDETEHAFRKKVDPDAANSLLLAAVRAACRMPTLSTMSYSLDRPAAAGWLEVDYSVGGGTARSGGGGMAELDVDAHPLFQPDEEVVWIWREAAEEHTGSQSGLVVVVKDRSLL</sequence>
<keyword evidence="1" id="KW-0732">Signal</keyword>
<reference evidence="2" key="1">
    <citation type="journal article" date="2023" name="Mol. Phylogenet. Evol.">
        <title>Genome-scale phylogeny and comparative genomics of the fungal order Sordariales.</title>
        <authorList>
            <person name="Hensen N."/>
            <person name="Bonometti L."/>
            <person name="Westerberg I."/>
            <person name="Brannstrom I.O."/>
            <person name="Guillou S."/>
            <person name="Cros-Aarteil S."/>
            <person name="Calhoun S."/>
            <person name="Haridas S."/>
            <person name="Kuo A."/>
            <person name="Mondo S."/>
            <person name="Pangilinan J."/>
            <person name="Riley R."/>
            <person name="LaButti K."/>
            <person name="Andreopoulos B."/>
            <person name="Lipzen A."/>
            <person name="Chen C."/>
            <person name="Yan M."/>
            <person name="Daum C."/>
            <person name="Ng V."/>
            <person name="Clum A."/>
            <person name="Steindorff A."/>
            <person name="Ohm R.A."/>
            <person name="Martin F."/>
            <person name="Silar P."/>
            <person name="Natvig D.O."/>
            <person name="Lalanne C."/>
            <person name="Gautier V."/>
            <person name="Ament-Velasquez S.L."/>
            <person name="Kruys A."/>
            <person name="Hutchinson M.I."/>
            <person name="Powell A.J."/>
            <person name="Barry K."/>
            <person name="Miller A.N."/>
            <person name="Grigoriev I.V."/>
            <person name="Debuchy R."/>
            <person name="Gladieux P."/>
            <person name="Hiltunen Thoren M."/>
            <person name="Johannesson H."/>
        </authorList>
    </citation>
    <scope>NUCLEOTIDE SEQUENCE</scope>
    <source>
        <strain evidence="2">CBS 103.79</strain>
    </source>
</reference>
<dbReference type="EMBL" id="MU856172">
    <property type="protein sequence ID" value="KAK3897420.1"/>
    <property type="molecule type" value="Genomic_DNA"/>
</dbReference>
<evidence type="ECO:0000256" key="1">
    <source>
        <dbReference type="SAM" id="SignalP"/>
    </source>
</evidence>
<keyword evidence="3" id="KW-1185">Reference proteome</keyword>
<organism evidence="2 3">
    <name type="scientific">Staphylotrichum tortipilum</name>
    <dbReference type="NCBI Taxonomy" id="2831512"/>
    <lineage>
        <taxon>Eukaryota</taxon>
        <taxon>Fungi</taxon>
        <taxon>Dikarya</taxon>
        <taxon>Ascomycota</taxon>
        <taxon>Pezizomycotina</taxon>
        <taxon>Sordariomycetes</taxon>
        <taxon>Sordariomycetidae</taxon>
        <taxon>Sordariales</taxon>
        <taxon>Chaetomiaceae</taxon>
        <taxon>Staphylotrichum</taxon>
    </lineage>
</organism>
<feature type="chain" id="PRO_5043035574" evidence="1">
    <location>
        <begin position="22"/>
        <end position="227"/>
    </location>
</feature>
<reference evidence="2" key="2">
    <citation type="submission" date="2023-05" db="EMBL/GenBank/DDBJ databases">
        <authorList>
            <consortium name="Lawrence Berkeley National Laboratory"/>
            <person name="Steindorff A."/>
            <person name="Hensen N."/>
            <person name="Bonometti L."/>
            <person name="Westerberg I."/>
            <person name="Brannstrom I.O."/>
            <person name="Guillou S."/>
            <person name="Cros-Aarteil S."/>
            <person name="Calhoun S."/>
            <person name="Haridas S."/>
            <person name="Kuo A."/>
            <person name="Mondo S."/>
            <person name="Pangilinan J."/>
            <person name="Riley R."/>
            <person name="Labutti K."/>
            <person name="Andreopoulos B."/>
            <person name="Lipzen A."/>
            <person name="Chen C."/>
            <person name="Yanf M."/>
            <person name="Daum C."/>
            <person name="Ng V."/>
            <person name="Clum A."/>
            <person name="Ohm R."/>
            <person name="Martin F."/>
            <person name="Silar P."/>
            <person name="Natvig D."/>
            <person name="Lalanne C."/>
            <person name="Gautier V."/>
            <person name="Ament-Velasquez S.L."/>
            <person name="Kruys A."/>
            <person name="Hutchinson M.I."/>
            <person name="Powell A.J."/>
            <person name="Barry K."/>
            <person name="Miller A.N."/>
            <person name="Grigoriev I.V."/>
            <person name="Debuchy R."/>
            <person name="Gladieux P."/>
            <person name="Thoren M.H."/>
            <person name="Johannesson H."/>
        </authorList>
    </citation>
    <scope>NUCLEOTIDE SEQUENCE</scope>
    <source>
        <strain evidence="2">CBS 103.79</strain>
    </source>
</reference>
<comment type="caution">
    <text evidence="2">The sequence shown here is derived from an EMBL/GenBank/DDBJ whole genome shotgun (WGS) entry which is preliminary data.</text>
</comment>
<proteinExistence type="predicted"/>
<accession>A0AAN6MAZ4</accession>
<evidence type="ECO:0000313" key="3">
    <source>
        <dbReference type="Proteomes" id="UP001303889"/>
    </source>
</evidence>
<gene>
    <name evidence="2" type="ORF">C8A05DRAFT_39034</name>
</gene>